<name>A0ABV1A9J7_9TELE</name>
<dbReference type="EMBL" id="JAHRIP010085908">
    <property type="protein sequence ID" value="MEQ2314936.1"/>
    <property type="molecule type" value="Genomic_DNA"/>
</dbReference>
<keyword evidence="3" id="KW-1185">Reference proteome</keyword>
<reference evidence="2 3" key="1">
    <citation type="submission" date="2021-06" db="EMBL/GenBank/DDBJ databases">
        <authorList>
            <person name="Palmer J.M."/>
        </authorList>
    </citation>
    <scope>NUCLEOTIDE SEQUENCE [LARGE SCALE GENOMIC DNA]</scope>
    <source>
        <strain evidence="2 3">AS_MEX2019</strain>
        <tissue evidence="2">Muscle</tissue>
    </source>
</reference>
<evidence type="ECO:0000313" key="3">
    <source>
        <dbReference type="Proteomes" id="UP001469553"/>
    </source>
</evidence>
<organism evidence="2 3">
    <name type="scientific">Ameca splendens</name>
    <dbReference type="NCBI Taxonomy" id="208324"/>
    <lineage>
        <taxon>Eukaryota</taxon>
        <taxon>Metazoa</taxon>
        <taxon>Chordata</taxon>
        <taxon>Craniata</taxon>
        <taxon>Vertebrata</taxon>
        <taxon>Euteleostomi</taxon>
        <taxon>Actinopterygii</taxon>
        <taxon>Neopterygii</taxon>
        <taxon>Teleostei</taxon>
        <taxon>Neoteleostei</taxon>
        <taxon>Acanthomorphata</taxon>
        <taxon>Ovalentaria</taxon>
        <taxon>Atherinomorphae</taxon>
        <taxon>Cyprinodontiformes</taxon>
        <taxon>Goodeidae</taxon>
        <taxon>Ameca</taxon>
    </lineage>
</organism>
<sequence>MAAQMPKKFEYTAETAWGKKQQREKQLKDDPEVVYETSRDDKSDKYMFYTRDPDQLLKNIRKTFKKAPEEIICYKWDTDAGTIMLHPTTGICVIHGDETKKENFLNSFDKDLKQDPGGKSADGQKKTGGKSADGQKKTGGKSADGQKKTGGKKK</sequence>
<gene>
    <name evidence="2" type="ORF">AMECASPLE_017099</name>
</gene>
<feature type="region of interest" description="Disordered" evidence="1">
    <location>
        <begin position="15"/>
        <end position="40"/>
    </location>
</feature>
<evidence type="ECO:0000313" key="2">
    <source>
        <dbReference type="EMBL" id="MEQ2314936.1"/>
    </source>
</evidence>
<feature type="compositionally biased region" description="Basic and acidic residues" evidence="1">
    <location>
        <begin position="21"/>
        <end position="40"/>
    </location>
</feature>
<accession>A0ABV1A9J7</accession>
<proteinExistence type="predicted"/>
<protein>
    <submittedName>
        <fullName evidence="2">Uncharacterized protein</fullName>
    </submittedName>
</protein>
<dbReference type="Proteomes" id="UP001469553">
    <property type="component" value="Unassembled WGS sequence"/>
</dbReference>
<feature type="compositionally biased region" description="Basic and acidic residues" evidence="1">
    <location>
        <begin position="106"/>
        <end position="116"/>
    </location>
</feature>
<comment type="caution">
    <text evidence="2">The sequence shown here is derived from an EMBL/GenBank/DDBJ whole genome shotgun (WGS) entry which is preliminary data.</text>
</comment>
<evidence type="ECO:0000256" key="1">
    <source>
        <dbReference type="SAM" id="MobiDB-lite"/>
    </source>
</evidence>
<feature type="region of interest" description="Disordered" evidence="1">
    <location>
        <begin position="106"/>
        <end position="154"/>
    </location>
</feature>